<keyword evidence="2" id="KW-0472">Membrane</keyword>
<dbReference type="Gene3D" id="1.20.140.150">
    <property type="match status" value="1"/>
</dbReference>
<feature type="region of interest" description="Disordered" evidence="1">
    <location>
        <begin position="257"/>
        <end position="296"/>
    </location>
</feature>
<dbReference type="AlphaFoldDB" id="A0A8S9WTG0"/>
<accession>A0A8S9WTG0</accession>
<sequence length="320" mass="37005">MQFRFRKTADGVTQLRSVKFPGNEEWFTVPSDSNDIDKHWVVIADYQDELRGNFTQKTLKIELAKSANSFIYSNGPLMDYWYEKQRLINLAFGDLPDLAMNVMLLLGLPDCMQNQLAILDFKSTEELRKAVERLKPFAARQPAVQGGNRPELQGPGTKNQDDKLFPSTNRFYFQVCAEMCMRGVCSSGLAVGVGLVSLTALVTGFVSNVWLYTREPVSLPNNQPPTTITFRIGFWRVCPALNKNNYTVHEHKEEYDKDEHKAECDKDEHKEECDKDEHKEECDKDEHKEECDKDERKKDFSYRRRKGIRKRGNGTQKHYS</sequence>
<dbReference type="EMBL" id="WIXP02000014">
    <property type="protein sequence ID" value="KAF6199973.1"/>
    <property type="molecule type" value="Genomic_DNA"/>
</dbReference>
<reference evidence="3" key="1">
    <citation type="journal article" date="2021" name="Mol. Ecol. Resour.">
        <title>Apolygus lucorum genome provides insights into omnivorousness and mesophyll feeding.</title>
        <authorList>
            <person name="Liu Y."/>
            <person name="Liu H."/>
            <person name="Wang H."/>
            <person name="Huang T."/>
            <person name="Liu B."/>
            <person name="Yang B."/>
            <person name="Yin L."/>
            <person name="Li B."/>
            <person name="Zhang Y."/>
            <person name="Zhang S."/>
            <person name="Jiang F."/>
            <person name="Zhang X."/>
            <person name="Ren Y."/>
            <person name="Wang B."/>
            <person name="Wang S."/>
            <person name="Lu Y."/>
            <person name="Wu K."/>
            <person name="Fan W."/>
            <person name="Wang G."/>
        </authorList>
    </citation>
    <scope>NUCLEOTIDE SEQUENCE</scope>
    <source>
        <strain evidence="3">12Hb</strain>
    </source>
</reference>
<feature type="transmembrane region" description="Helical" evidence="2">
    <location>
        <begin position="189"/>
        <end position="212"/>
    </location>
</feature>
<gene>
    <name evidence="3" type="ORF">GE061_006271</name>
</gene>
<keyword evidence="4" id="KW-1185">Reference proteome</keyword>
<keyword evidence="2" id="KW-1133">Transmembrane helix</keyword>
<evidence type="ECO:0000256" key="1">
    <source>
        <dbReference type="SAM" id="MobiDB-lite"/>
    </source>
</evidence>
<evidence type="ECO:0000256" key="2">
    <source>
        <dbReference type="SAM" id="Phobius"/>
    </source>
</evidence>
<dbReference type="Proteomes" id="UP000466442">
    <property type="component" value="Unassembled WGS sequence"/>
</dbReference>
<dbReference type="OrthoDB" id="5917530at2759"/>
<proteinExistence type="predicted"/>
<organism evidence="3 4">
    <name type="scientific">Apolygus lucorum</name>
    <name type="common">Small green plant bug</name>
    <name type="synonym">Lygocoris lucorum</name>
    <dbReference type="NCBI Taxonomy" id="248454"/>
    <lineage>
        <taxon>Eukaryota</taxon>
        <taxon>Metazoa</taxon>
        <taxon>Ecdysozoa</taxon>
        <taxon>Arthropoda</taxon>
        <taxon>Hexapoda</taxon>
        <taxon>Insecta</taxon>
        <taxon>Pterygota</taxon>
        <taxon>Neoptera</taxon>
        <taxon>Paraneoptera</taxon>
        <taxon>Hemiptera</taxon>
        <taxon>Heteroptera</taxon>
        <taxon>Panheteroptera</taxon>
        <taxon>Cimicomorpha</taxon>
        <taxon>Miridae</taxon>
        <taxon>Mirini</taxon>
        <taxon>Apolygus</taxon>
    </lineage>
</organism>
<evidence type="ECO:0000313" key="3">
    <source>
        <dbReference type="EMBL" id="KAF6199973.1"/>
    </source>
</evidence>
<name>A0A8S9WTG0_APOLU</name>
<evidence type="ECO:0000313" key="4">
    <source>
        <dbReference type="Proteomes" id="UP000466442"/>
    </source>
</evidence>
<comment type="caution">
    <text evidence="3">The sequence shown here is derived from an EMBL/GenBank/DDBJ whole genome shotgun (WGS) entry which is preliminary data.</text>
</comment>
<keyword evidence="2" id="KW-0812">Transmembrane</keyword>
<protein>
    <submittedName>
        <fullName evidence="3">Uncharacterized protein</fullName>
    </submittedName>
</protein>